<dbReference type="EMBL" id="MJBS01000187">
    <property type="protein sequence ID" value="OHE91400.1"/>
    <property type="molecule type" value="Genomic_DNA"/>
</dbReference>
<feature type="region of interest" description="Disordered" evidence="1">
    <location>
        <begin position="97"/>
        <end position="132"/>
    </location>
</feature>
<feature type="compositionally biased region" description="Basic and acidic residues" evidence="1">
    <location>
        <begin position="121"/>
        <end position="132"/>
    </location>
</feature>
<dbReference type="RefSeq" id="XP_022468573.1">
    <property type="nucleotide sequence ID" value="XM_022624935.1"/>
</dbReference>
<evidence type="ECO:0000313" key="3">
    <source>
        <dbReference type="Proteomes" id="UP000176998"/>
    </source>
</evidence>
<dbReference type="GeneID" id="34566445"/>
<feature type="region of interest" description="Disordered" evidence="1">
    <location>
        <begin position="224"/>
        <end position="247"/>
    </location>
</feature>
<proteinExistence type="predicted"/>
<feature type="region of interest" description="Disordered" evidence="1">
    <location>
        <begin position="55"/>
        <end position="79"/>
    </location>
</feature>
<organism evidence="2 3">
    <name type="scientific">Colletotrichum orchidophilum</name>
    <dbReference type="NCBI Taxonomy" id="1209926"/>
    <lineage>
        <taxon>Eukaryota</taxon>
        <taxon>Fungi</taxon>
        <taxon>Dikarya</taxon>
        <taxon>Ascomycota</taxon>
        <taxon>Pezizomycotina</taxon>
        <taxon>Sordariomycetes</taxon>
        <taxon>Hypocreomycetidae</taxon>
        <taxon>Glomerellales</taxon>
        <taxon>Glomerellaceae</taxon>
        <taxon>Colletotrichum</taxon>
    </lineage>
</organism>
<name>A0A1G4AQF1_9PEZI</name>
<feature type="compositionally biased region" description="Basic and acidic residues" evidence="1">
    <location>
        <begin position="97"/>
        <end position="110"/>
    </location>
</feature>
<reference evidence="2 3" key="1">
    <citation type="submission" date="2016-09" db="EMBL/GenBank/DDBJ databases">
        <authorList>
            <person name="Capua I."/>
            <person name="De Benedictis P."/>
            <person name="Joannis T."/>
            <person name="Lombin L.H."/>
            <person name="Cattoli G."/>
        </authorList>
    </citation>
    <scope>NUCLEOTIDE SEQUENCE [LARGE SCALE GENOMIC DNA]</scope>
    <source>
        <strain evidence="2 3">IMI 309357</strain>
    </source>
</reference>
<evidence type="ECO:0000313" key="2">
    <source>
        <dbReference type="EMBL" id="OHE91400.1"/>
    </source>
</evidence>
<keyword evidence="3" id="KW-1185">Reference proteome</keyword>
<dbReference type="AlphaFoldDB" id="A0A1G4AQF1"/>
<sequence length="247" mass="27948">MAGLEPLPAPRFVQPLLSSVARTLLGYGTLNFITRTQEFKLFVQRYYCTLGSARGRGESVQDKSSSKQHTRTFQPIPHPGKVLEKAWHGKTARIEMDGDSTRRVRGRDRGQSPTRHIHYCPPRERTRLPHPGDRKMEILPAVAVQRQCTANSRDFIPPPLFSVCSAPRRPPHGQWKGQCFALPVSWKSSPRAGHESDGAKIIVIRHHLDPVSPQFRRCVYKSSTSDPAYKVRKHEAGSRSSRGNKWN</sequence>
<accession>A0A1G4AQF1</accession>
<feature type="compositionally biased region" description="Polar residues" evidence="1">
    <location>
        <begin position="238"/>
        <end position="247"/>
    </location>
</feature>
<protein>
    <submittedName>
        <fullName evidence="2">Uncharacterized protein</fullName>
    </submittedName>
</protein>
<evidence type="ECO:0000256" key="1">
    <source>
        <dbReference type="SAM" id="MobiDB-lite"/>
    </source>
</evidence>
<dbReference type="Proteomes" id="UP000176998">
    <property type="component" value="Unassembled WGS sequence"/>
</dbReference>
<feature type="compositionally biased region" description="Basic and acidic residues" evidence="1">
    <location>
        <begin position="55"/>
        <end position="65"/>
    </location>
</feature>
<gene>
    <name evidence="2" type="ORF">CORC01_13318</name>
</gene>
<comment type="caution">
    <text evidence="2">The sequence shown here is derived from an EMBL/GenBank/DDBJ whole genome shotgun (WGS) entry which is preliminary data.</text>
</comment>